<keyword evidence="8" id="KW-0482">Metalloprotease</keyword>
<dbReference type="Pfam" id="PF01431">
    <property type="entry name" value="Peptidase_M13"/>
    <property type="match status" value="1"/>
</dbReference>
<dbReference type="VEuPathDB" id="VectorBase:GBRI041198"/>
<dbReference type="PANTHER" id="PTHR11733:SF224">
    <property type="entry name" value="NEPRILYSIN-2"/>
    <property type="match status" value="1"/>
</dbReference>
<keyword evidence="9" id="KW-0812">Transmembrane</keyword>
<organism evidence="12 13">
    <name type="scientific">Glossina brevipalpis</name>
    <dbReference type="NCBI Taxonomy" id="37001"/>
    <lineage>
        <taxon>Eukaryota</taxon>
        <taxon>Metazoa</taxon>
        <taxon>Ecdysozoa</taxon>
        <taxon>Arthropoda</taxon>
        <taxon>Hexapoda</taxon>
        <taxon>Insecta</taxon>
        <taxon>Pterygota</taxon>
        <taxon>Neoptera</taxon>
        <taxon>Endopterygota</taxon>
        <taxon>Diptera</taxon>
        <taxon>Brachycera</taxon>
        <taxon>Muscomorpha</taxon>
        <taxon>Hippoboscoidea</taxon>
        <taxon>Glossinidae</taxon>
        <taxon>Glossina</taxon>
    </lineage>
</organism>
<sequence length="653" mass="75242">MPITECANRSMLLPKLLVLSIAGVLVLLIWILPAIIPQCTSKICLNKECKNKASDLLKRMDLQVEPCKDFYKFACGSVITRKQNYNDGYTELRQTVAKQLSELIMIPKRKQRCRYLTLPHLFYKACANQEEIIRLDLQPVKDILKQLNKWPYLCNDCGDTVYWPDLIRDAQRLGLETNYIISFGLEMHPKNSEKLVMTINKPSFSLEPTHFLKGFKHPEVNALYESLVKMAIKLNAPSERIDSAVYDALVFEINLATISLDSSPDNITDGVGSPHNLLSIKTIQSILPYLNWLEYINGLLPDNYRVNESEIILVRSKSYFMQLGSILEKTNLSTICNYLTLRIIQYSIPFLPDKFLLMRSPLQANKSSSDSLPFSKAESRESQCLSIIPQLFPVIVGALYSRQYNNMDSKNKATEIFENIKMEIWHALQHTTWLNETELVPLGILQGQFFNPYLPKYLNYGTLGYALAHEIVHGFDNVGSKYDSNGNESDGWHSESNQDFVRMTQCLIRQYGNFQDETTLLHLDGERTLTENIADNGGLRQTYNAYKRWASRHFPEIKLPSLNFTPEQLFWISGAQLWCKVLNNGMDYRYCDSLILILNTFRLETLYKQWQEKTHSPYVCRVLGPLRNMPEFSQDFNCPEGSPMNPPIKCYVW</sequence>
<keyword evidence="4" id="KW-0645">Protease</keyword>
<comment type="subcellular location">
    <subcellularLocation>
        <location evidence="2">Cell membrane</location>
        <topology evidence="2">Single-pass type II membrane protein</topology>
    </subcellularLocation>
</comment>
<dbReference type="Proteomes" id="UP000091820">
    <property type="component" value="Unassembled WGS sequence"/>
</dbReference>
<keyword evidence="9" id="KW-0472">Membrane</keyword>
<evidence type="ECO:0000256" key="4">
    <source>
        <dbReference type="ARBA" id="ARBA00022670"/>
    </source>
</evidence>
<name>A0A1A9X1W6_9MUSC</name>
<feature type="domain" description="Peptidase M13 C-terminal" evidence="10">
    <location>
        <begin position="439"/>
        <end position="650"/>
    </location>
</feature>
<reference evidence="12" key="2">
    <citation type="submission" date="2020-05" db="UniProtKB">
        <authorList>
            <consortium name="EnsemblMetazoa"/>
        </authorList>
    </citation>
    <scope>IDENTIFICATION</scope>
    <source>
        <strain evidence="12">IAEA</strain>
    </source>
</reference>
<dbReference type="PANTHER" id="PTHR11733">
    <property type="entry name" value="ZINC METALLOPROTEASE FAMILY M13 NEPRILYSIN-RELATED"/>
    <property type="match status" value="1"/>
</dbReference>
<evidence type="ECO:0000256" key="8">
    <source>
        <dbReference type="ARBA" id="ARBA00023049"/>
    </source>
</evidence>
<evidence type="ECO:0008006" key="14">
    <source>
        <dbReference type="Google" id="ProtNLM"/>
    </source>
</evidence>
<keyword evidence="9" id="KW-1133">Transmembrane helix</keyword>
<proteinExistence type="inferred from homology"/>
<dbReference type="PRINTS" id="PR00786">
    <property type="entry name" value="NEPRILYSIN"/>
</dbReference>
<dbReference type="Gene3D" id="3.40.390.10">
    <property type="entry name" value="Collagenase (Catalytic Domain)"/>
    <property type="match status" value="2"/>
</dbReference>
<feature type="transmembrane region" description="Helical" evidence="9">
    <location>
        <begin position="12"/>
        <end position="36"/>
    </location>
</feature>
<evidence type="ECO:0000256" key="3">
    <source>
        <dbReference type="ARBA" id="ARBA00007357"/>
    </source>
</evidence>
<dbReference type="EnsemblMetazoa" id="GBRI041198-RA">
    <property type="protein sequence ID" value="GBRI041198-PA"/>
    <property type="gene ID" value="GBRI041198"/>
</dbReference>
<dbReference type="GO" id="GO:0016485">
    <property type="term" value="P:protein processing"/>
    <property type="evidence" value="ECO:0007669"/>
    <property type="project" value="TreeGrafter"/>
</dbReference>
<dbReference type="SUPFAM" id="SSF55486">
    <property type="entry name" value="Metalloproteases ('zincins'), catalytic domain"/>
    <property type="match status" value="1"/>
</dbReference>
<dbReference type="InterPro" id="IPR008753">
    <property type="entry name" value="Peptidase_M13_N"/>
</dbReference>
<evidence type="ECO:0000256" key="2">
    <source>
        <dbReference type="ARBA" id="ARBA00004401"/>
    </source>
</evidence>
<dbReference type="Gene3D" id="1.10.1380.10">
    <property type="entry name" value="Neutral endopeptidase , domain2"/>
    <property type="match status" value="1"/>
</dbReference>
<keyword evidence="6" id="KW-0378">Hydrolase</keyword>
<evidence type="ECO:0000256" key="5">
    <source>
        <dbReference type="ARBA" id="ARBA00022723"/>
    </source>
</evidence>
<dbReference type="GO" id="GO:0004222">
    <property type="term" value="F:metalloendopeptidase activity"/>
    <property type="evidence" value="ECO:0007669"/>
    <property type="project" value="InterPro"/>
</dbReference>
<evidence type="ECO:0000313" key="13">
    <source>
        <dbReference type="Proteomes" id="UP000091820"/>
    </source>
</evidence>
<dbReference type="InterPro" id="IPR042089">
    <property type="entry name" value="Peptidase_M13_dom_2"/>
</dbReference>
<dbReference type="InterPro" id="IPR000718">
    <property type="entry name" value="Peptidase_M13"/>
</dbReference>
<protein>
    <recommendedName>
        <fullName evidence="14">Peptidase M13 C-terminal domain-containing protein</fullName>
    </recommendedName>
</protein>
<evidence type="ECO:0000256" key="6">
    <source>
        <dbReference type="ARBA" id="ARBA00022801"/>
    </source>
</evidence>
<keyword evidence="7" id="KW-0862">Zinc</keyword>
<dbReference type="GO" id="GO:0046872">
    <property type="term" value="F:metal ion binding"/>
    <property type="evidence" value="ECO:0007669"/>
    <property type="project" value="UniProtKB-KW"/>
</dbReference>
<feature type="domain" description="Peptidase M13 N-terminal" evidence="11">
    <location>
        <begin position="66"/>
        <end position="436"/>
    </location>
</feature>
<evidence type="ECO:0000259" key="10">
    <source>
        <dbReference type="Pfam" id="PF01431"/>
    </source>
</evidence>
<dbReference type="AlphaFoldDB" id="A0A1A9X1W6"/>
<dbReference type="GO" id="GO:0005886">
    <property type="term" value="C:plasma membrane"/>
    <property type="evidence" value="ECO:0007669"/>
    <property type="project" value="UniProtKB-SubCell"/>
</dbReference>
<reference evidence="13" key="1">
    <citation type="submission" date="2014-03" db="EMBL/GenBank/DDBJ databases">
        <authorList>
            <person name="Aksoy S."/>
            <person name="Warren W."/>
            <person name="Wilson R.K."/>
        </authorList>
    </citation>
    <scope>NUCLEOTIDE SEQUENCE [LARGE SCALE GENOMIC DNA]</scope>
    <source>
        <strain evidence="13">IAEA</strain>
    </source>
</reference>
<dbReference type="Pfam" id="PF05649">
    <property type="entry name" value="Peptidase_M13_N"/>
    <property type="match status" value="1"/>
</dbReference>
<evidence type="ECO:0000256" key="1">
    <source>
        <dbReference type="ARBA" id="ARBA00001947"/>
    </source>
</evidence>
<comment type="similarity">
    <text evidence="3">Belongs to the peptidase M13 family.</text>
</comment>
<accession>A0A1A9X1W6</accession>
<evidence type="ECO:0000256" key="7">
    <source>
        <dbReference type="ARBA" id="ARBA00022833"/>
    </source>
</evidence>
<comment type="cofactor">
    <cofactor evidence="1">
        <name>Zn(2+)</name>
        <dbReference type="ChEBI" id="CHEBI:29105"/>
    </cofactor>
</comment>
<dbReference type="PROSITE" id="PS51885">
    <property type="entry name" value="NEPRILYSIN"/>
    <property type="match status" value="1"/>
</dbReference>
<evidence type="ECO:0000256" key="9">
    <source>
        <dbReference type="SAM" id="Phobius"/>
    </source>
</evidence>
<dbReference type="CDD" id="cd08662">
    <property type="entry name" value="M13"/>
    <property type="match status" value="1"/>
</dbReference>
<evidence type="ECO:0000259" key="11">
    <source>
        <dbReference type="Pfam" id="PF05649"/>
    </source>
</evidence>
<keyword evidence="13" id="KW-1185">Reference proteome</keyword>
<evidence type="ECO:0000313" key="12">
    <source>
        <dbReference type="EnsemblMetazoa" id="GBRI041198-PA"/>
    </source>
</evidence>
<keyword evidence="5" id="KW-0479">Metal-binding</keyword>
<dbReference type="InterPro" id="IPR024079">
    <property type="entry name" value="MetalloPept_cat_dom_sf"/>
</dbReference>
<dbReference type="InterPro" id="IPR018497">
    <property type="entry name" value="Peptidase_M13_C"/>
</dbReference>